<dbReference type="SUPFAM" id="SSF88659">
    <property type="entry name" value="Sigma3 and sigma4 domains of RNA polymerase sigma factors"/>
    <property type="match status" value="1"/>
</dbReference>
<evidence type="ECO:0000256" key="3">
    <source>
        <dbReference type="ARBA" id="ARBA00023082"/>
    </source>
</evidence>
<dbReference type="PANTHER" id="PTHR43133">
    <property type="entry name" value="RNA POLYMERASE ECF-TYPE SIGMA FACTO"/>
    <property type="match status" value="1"/>
</dbReference>
<gene>
    <name evidence="8" type="ORF">LKD75_06110</name>
</gene>
<name>A0AAE2ZX85_9FIRM</name>
<keyword evidence="2" id="KW-0805">Transcription regulation</keyword>
<evidence type="ECO:0000256" key="2">
    <source>
        <dbReference type="ARBA" id="ARBA00023015"/>
    </source>
</evidence>
<evidence type="ECO:0000256" key="4">
    <source>
        <dbReference type="ARBA" id="ARBA00023125"/>
    </source>
</evidence>
<dbReference type="InterPro" id="IPR036388">
    <property type="entry name" value="WH-like_DNA-bd_sf"/>
</dbReference>
<dbReference type="EMBL" id="JAJEPV010000011">
    <property type="protein sequence ID" value="MCC2119172.1"/>
    <property type="molecule type" value="Genomic_DNA"/>
</dbReference>
<dbReference type="AlphaFoldDB" id="A0AAE2ZX85"/>
<reference evidence="8 9" key="1">
    <citation type="submission" date="2021-10" db="EMBL/GenBank/DDBJ databases">
        <title>Anaerobic single-cell dispensing facilitates the cultivation of human gut bacteria.</title>
        <authorList>
            <person name="Afrizal A."/>
        </authorList>
    </citation>
    <scope>NUCLEOTIDE SEQUENCE [LARGE SCALE GENOMIC DNA]</scope>
    <source>
        <strain evidence="8 9">CLA-AA-H273</strain>
    </source>
</reference>
<dbReference type="RefSeq" id="WP_227733031.1">
    <property type="nucleotide sequence ID" value="NZ_JAJEPV010000011.1"/>
</dbReference>
<sequence length="185" mass="21288">MNDSEIIDLFYMRSERAIMELAAKYGNVCNKVAKNILNNILDAEECVNDAYLGAWNTIPPQNPNPLLTYICRIVRNLSIKKYHANTSVKRNSFYDAALDELGECVSSSESVEEEISAKELTRQIDYFLDTLDAESRILFVRRYWYAYSISELAKQFGLKSNTVSVRLSRIRDKLRDYLKGEGFTV</sequence>
<organism evidence="8 9">
    <name type="scientific">Waltera acetigignens</name>
    <dbReference type="NCBI Taxonomy" id="2981769"/>
    <lineage>
        <taxon>Bacteria</taxon>
        <taxon>Bacillati</taxon>
        <taxon>Bacillota</taxon>
        <taxon>Clostridia</taxon>
        <taxon>Lachnospirales</taxon>
        <taxon>Lachnospiraceae</taxon>
        <taxon>Waltera</taxon>
    </lineage>
</organism>
<dbReference type="InterPro" id="IPR014284">
    <property type="entry name" value="RNA_pol_sigma-70_dom"/>
</dbReference>
<dbReference type="PANTHER" id="PTHR43133:SF8">
    <property type="entry name" value="RNA POLYMERASE SIGMA FACTOR HI_1459-RELATED"/>
    <property type="match status" value="1"/>
</dbReference>
<evidence type="ECO:0000259" key="7">
    <source>
        <dbReference type="Pfam" id="PF08281"/>
    </source>
</evidence>
<comment type="similarity">
    <text evidence="1">Belongs to the sigma-70 factor family. ECF subfamily.</text>
</comment>
<accession>A0AAE2ZX85</accession>
<dbReference type="Gene3D" id="1.10.1740.10">
    <property type="match status" value="1"/>
</dbReference>
<keyword evidence="3" id="KW-0731">Sigma factor</keyword>
<dbReference type="SUPFAM" id="SSF88946">
    <property type="entry name" value="Sigma2 domain of RNA polymerase sigma factors"/>
    <property type="match status" value="1"/>
</dbReference>
<dbReference type="CDD" id="cd06171">
    <property type="entry name" value="Sigma70_r4"/>
    <property type="match status" value="1"/>
</dbReference>
<dbReference type="InterPro" id="IPR007627">
    <property type="entry name" value="RNA_pol_sigma70_r2"/>
</dbReference>
<comment type="caution">
    <text evidence="8">The sequence shown here is derived from an EMBL/GenBank/DDBJ whole genome shotgun (WGS) entry which is preliminary data.</text>
</comment>
<dbReference type="InterPro" id="IPR013249">
    <property type="entry name" value="RNA_pol_sigma70_r4_t2"/>
</dbReference>
<evidence type="ECO:0000256" key="1">
    <source>
        <dbReference type="ARBA" id="ARBA00010641"/>
    </source>
</evidence>
<dbReference type="InterPro" id="IPR013324">
    <property type="entry name" value="RNA_pol_sigma_r3/r4-like"/>
</dbReference>
<proteinExistence type="inferred from homology"/>
<dbReference type="Gene3D" id="1.10.10.10">
    <property type="entry name" value="Winged helix-like DNA-binding domain superfamily/Winged helix DNA-binding domain"/>
    <property type="match status" value="1"/>
</dbReference>
<dbReference type="GO" id="GO:0006352">
    <property type="term" value="P:DNA-templated transcription initiation"/>
    <property type="evidence" value="ECO:0007669"/>
    <property type="project" value="InterPro"/>
</dbReference>
<evidence type="ECO:0000256" key="5">
    <source>
        <dbReference type="ARBA" id="ARBA00023163"/>
    </source>
</evidence>
<keyword evidence="9" id="KW-1185">Reference proteome</keyword>
<dbReference type="Pfam" id="PF04542">
    <property type="entry name" value="Sigma70_r2"/>
    <property type="match status" value="1"/>
</dbReference>
<dbReference type="Proteomes" id="UP001197795">
    <property type="component" value="Unassembled WGS sequence"/>
</dbReference>
<dbReference type="InterPro" id="IPR039425">
    <property type="entry name" value="RNA_pol_sigma-70-like"/>
</dbReference>
<feature type="domain" description="RNA polymerase sigma-70 region 2" evidence="6">
    <location>
        <begin position="25"/>
        <end position="82"/>
    </location>
</feature>
<keyword evidence="5" id="KW-0804">Transcription</keyword>
<dbReference type="GO" id="GO:0003677">
    <property type="term" value="F:DNA binding"/>
    <property type="evidence" value="ECO:0007669"/>
    <property type="project" value="UniProtKB-KW"/>
</dbReference>
<evidence type="ECO:0000259" key="6">
    <source>
        <dbReference type="Pfam" id="PF04542"/>
    </source>
</evidence>
<protein>
    <submittedName>
        <fullName evidence="8">Sigma-70 family RNA polymerase sigma factor</fullName>
    </submittedName>
</protein>
<dbReference type="NCBIfam" id="TIGR02937">
    <property type="entry name" value="sigma70-ECF"/>
    <property type="match status" value="1"/>
</dbReference>
<evidence type="ECO:0000313" key="9">
    <source>
        <dbReference type="Proteomes" id="UP001197795"/>
    </source>
</evidence>
<evidence type="ECO:0000313" key="8">
    <source>
        <dbReference type="EMBL" id="MCC2119172.1"/>
    </source>
</evidence>
<dbReference type="Pfam" id="PF08281">
    <property type="entry name" value="Sigma70_r4_2"/>
    <property type="match status" value="1"/>
</dbReference>
<dbReference type="GO" id="GO:0016987">
    <property type="term" value="F:sigma factor activity"/>
    <property type="evidence" value="ECO:0007669"/>
    <property type="project" value="UniProtKB-KW"/>
</dbReference>
<feature type="domain" description="RNA polymerase sigma factor 70 region 4 type 2" evidence="7">
    <location>
        <begin position="122"/>
        <end position="174"/>
    </location>
</feature>
<keyword evidence="4" id="KW-0238">DNA-binding</keyword>
<dbReference type="InterPro" id="IPR013325">
    <property type="entry name" value="RNA_pol_sigma_r2"/>
</dbReference>